<evidence type="ECO:0000256" key="1">
    <source>
        <dbReference type="SAM" id="MobiDB-lite"/>
    </source>
</evidence>
<proteinExistence type="predicted"/>
<gene>
    <name evidence="2" type="primary">ORF184958</name>
</gene>
<dbReference type="EMBL" id="HACG01044940">
    <property type="protein sequence ID" value="CEK91805.1"/>
    <property type="molecule type" value="Transcribed_RNA"/>
</dbReference>
<evidence type="ECO:0000313" key="2">
    <source>
        <dbReference type="EMBL" id="CEK91805.1"/>
    </source>
</evidence>
<reference evidence="2" key="1">
    <citation type="submission" date="2014-12" db="EMBL/GenBank/DDBJ databases">
        <title>Insight into the proteome of Arion vulgaris.</title>
        <authorList>
            <person name="Aradska J."/>
            <person name="Bulat T."/>
            <person name="Smidak R."/>
            <person name="Sarate P."/>
            <person name="Gangsoo J."/>
            <person name="Sialana F."/>
            <person name="Bilban M."/>
            <person name="Lubec G."/>
        </authorList>
    </citation>
    <scope>NUCLEOTIDE SEQUENCE</scope>
    <source>
        <tissue evidence="2">Skin</tissue>
    </source>
</reference>
<protein>
    <submittedName>
        <fullName evidence="2">Uncharacterized protein</fullName>
    </submittedName>
</protein>
<feature type="region of interest" description="Disordered" evidence="1">
    <location>
        <begin position="1"/>
        <end position="37"/>
    </location>
</feature>
<dbReference type="AlphaFoldDB" id="A0A0B7BHZ1"/>
<name>A0A0B7BHZ1_9EUPU</name>
<accession>A0A0B7BHZ1</accession>
<organism evidence="2">
    <name type="scientific">Arion vulgaris</name>
    <dbReference type="NCBI Taxonomy" id="1028688"/>
    <lineage>
        <taxon>Eukaryota</taxon>
        <taxon>Metazoa</taxon>
        <taxon>Spiralia</taxon>
        <taxon>Lophotrochozoa</taxon>
        <taxon>Mollusca</taxon>
        <taxon>Gastropoda</taxon>
        <taxon>Heterobranchia</taxon>
        <taxon>Euthyneura</taxon>
        <taxon>Panpulmonata</taxon>
        <taxon>Eupulmonata</taxon>
        <taxon>Stylommatophora</taxon>
        <taxon>Helicina</taxon>
        <taxon>Arionoidea</taxon>
        <taxon>Arionidae</taxon>
        <taxon>Arion</taxon>
    </lineage>
</organism>
<sequence>MSMLGDEMGRTLVHISQKSSPHQRDEGTNQSHRRDVDPHVEKFEAQACSLLDHDPRVDEYAGCRV</sequence>
<feature type="non-terminal residue" evidence="2">
    <location>
        <position position="65"/>
    </location>
</feature>
<feature type="compositionally biased region" description="Basic and acidic residues" evidence="1">
    <location>
        <begin position="22"/>
        <end position="37"/>
    </location>
</feature>